<dbReference type="InterPro" id="IPR051448">
    <property type="entry name" value="CdaR-like_regulators"/>
</dbReference>
<evidence type="ECO:0000313" key="3">
    <source>
        <dbReference type="Proteomes" id="UP001652409"/>
    </source>
</evidence>
<dbReference type="InterPro" id="IPR025736">
    <property type="entry name" value="PucR_C-HTH_dom"/>
</dbReference>
<feature type="domain" description="PucR C-terminal helix-turn-helix" evidence="1">
    <location>
        <begin position="129"/>
        <end position="186"/>
    </location>
</feature>
<protein>
    <submittedName>
        <fullName evidence="2">Helix-turn-helix domain-containing protein</fullName>
    </submittedName>
</protein>
<evidence type="ECO:0000313" key="2">
    <source>
        <dbReference type="EMBL" id="MCU6766961.1"/>
    </source>
</evidence>
<name>A0ABT2TYR8_9FIRM</name>
<accession>A0ABT2TYR8</accession>
<keyword evidence="3" id="KW-1185">Reference proteome</keyword>
<dbReference type="Gene3D" id="1.10.10.2840">
    <property type="entry name" value="PucR C-terminal helix-turn-helix domain"/>
    <property type="match status" value="1"/>
</dbReference>
<reference evidence="2 3" key="1">
    <citation type="journal article" date="2021" name="ISME Commun">
        <title>Automated analysis of genomic sequences facilitates high-throughput and comprehensive description of bacteria.</title>
        <authorList>
            <person name="Hitch T.C.A."/>
        </authorList>
    </citation>
    <scope>NUCLEOTIDE SEQUENCE [LARGE SCALE GENOMIC DNA]</scope>
    <source>
        <strain evidence="2 3">Sanger_23</strain>
    </source>
</reference>
<sequence length="192" mass="22596">MLNLSIPPHILATVYNGNIIGIMRSQVNDPRIEQQISVYFQDLLKEMGYIAAISNEMTDLLHADVYYQQITFLCENCINTSSAKLIYHFNDYIMDYILQICTDIIPEASLFTSDIKRLQHYEKKKKIDLLNTLIRYLDNECNVTLTAQELYLHRTSLVKRLARIEKLLNHSLDDPNYRLYLRICLRCLKMQK</sequence>
<dbReference type="EMBL" id="JAOQJL010000045">
    <property type="protein sequence ID" value="MCU6766961.1"/>
    <property type="molecule type" value="Genomic_DNA"/>
</dbReference>
<gene>
    <name evidence="2" type="ORF">OCV61_16440</name>
</gene>
<dbReference type="Pfam" id="PF13556">
    <property type="entry name" value="HTH_30"/>
    <property type="match status" value="1"/>
</dbReference>
<evidence type="ECO:0000259" key="1">
    <source>
        <dbReference type="Pfam" id="PF13556"/>
    </source>
</evidence>
<comment type="caution">
    <text evidence="2">The sequence shown here is derived from an EMBL/GenBank/DDBJ whole genome shotgun (WGS) entry which is preliminary data.</text>
</comment>
<dbReference type="Proteomes" id="UP001652409">
    <property type="component" value="Unassembled WGS sequence"/>
</dbReference>
<proteinExistence type="predicted"/>
<dbReference type="PANTHER" id="PTHR33744">
    <property type="entry name" value="CARBOHYDRATE DIACID REGULATOR"/>
    <property type="match status" value="1"/>
</dbReference>
<dbReference type="InterPro" id="IPR042070">
    <property type="entry name" value="PucR_C-HTH_sf"/>
</dbReference>
<organism evidence="2 3">
    <name type="scientific">Blautia ammoniilytica</name>
    <dbReference type="NCBI Taxonomy" id="2981782"/>
    <lineage>
        <taxon>Bacteria</taxon>
        <taxon>Bacillati</taxon>
        <taxon>Bacillota</taxon>
        <taxon>Clostridia</taxon>
        <taxon>Lachnospirales</taxon>
        <taxon>Lachnospiraceae</taxon>
        <taxon>Blautia</taxon>
    </lineage>
</organism>
<dbReference type="RefSeq" id="WP_158422701.1">
    <property type="nucleotide sequence ID" value="NZ_JAOQJL010000045.1"/>
</dbReference>